<dbReference type="PROSITE" id="PS00211">
    <property type="entry name" value="ABC_TRANSPORTER_1"/>
    <property type="match status" value="1"/>
</dbReference>
<keyword evidence="11" id="KW-0378">Hydrolase</keyword>
<feature type="transmembrane region" description="Helical" evidence="8">
    <location>
        <begin position="130"/>
        <end position="153"/>
    </location>
</feature>
<feature type="compositionally biased region" description="Pro residues" evidence="7">
    <location>
        <begin position="1550"/>
        <end position="1560"/>
    </location>
</feature>
<feature type="region of interest" description="Disordered" evidence="7">
    <location>
        <begin position="655"/>
        <end position="686"/>
    </location>
</feature>
<keyword evidence="4" id="KW-0067">ATP-binding</keyword>
<feature type="domain" description="ABC transmembrane type-1" evidence="10">
    <location>
        <begin position="83"/>
        <end position="373"/>
    </location>
</feature>
<feature type="domain" description="ABC transporter" evidence="9">
    <location>
        <begin position="410"/>
        <end position="649"/>
    </location>
</feature>
<dbReference type="InterPro" id="IPR017871">
    <property type="entry name" value="ABC_transporter-like_CS"/>
</dbReference>
<feature type="compositionally biased region" description="Acidic residues" evidence="7">
    <location>
        <begin position="671"/>
        <end position="684"/>
    </location>
</feature>
<evidence type="ECO:0000256" key="8">
    <source>
        <dbReference type="SAM" id="Phobius"/>
    </source>
</evidence>
<dbReference type="GO" id="GO:0005743">
    <property type="term" value="C:mitochondrial inner membrane"/>
    <property type="evidence" value="ECO:0007669"/>
    <property type="project" value="TreeGrafter"/>
</dbReference>
<name>A0AA40C9H2_9PEZI</name>
<evidence type="ECO:0000259" key="10">
    <source>
        <dbReference type="PROSITE" id="PS50929"/>
    </source>
</evidence>
<dbReference type="EMBL" id="JAULSR010000002">
    <property type="protein sequence ID" value="KAK0630411.1"/>
    <property type="molecule type" value="Genomic_DNA"/>
</dbReference>
<keyword evidence="3" id="KW-0547">Nucleotide-binding</keyword>
<feature type="compositionally biased region" description="Low complexity" evidence="7">
    <location>
        <begin position="1245"/>
        <end position="1257"/>
    </location>
</feature>
<feature type="compositionally biased region" description="Low complexity" evidence="7">
    <location>
        <begin position="655"/>
        <end position="670"/>
    </location>
</feature>
<dbReference type="GO" id="GO:0005524">
    <property type="term" value="F:ATP binding"/>
    <property type="evidence" value="ECO:0007669"/>
    <property type="project" value="UniProtKB-KW"/>
</dbReference>
<feature type="transmembrane region" description="Helical" evidence="8">
    <location>
        <begin position="1082"/>
        <end position="1105"/>
    </location>
</feature>
<comment type="caution">
    <text evidence="11">The sequence shown here is derived from an EMBL/GenBank/DDBJ whole genome shotgun (WGS) entry which is preliminary data.</text>
</comment>
<feature type="region of interest" description="Disordered" evidence="7">
    <location>
        <begin position="1245"/>
        <end position="1272"/>
    </location>
</feature>
<dbReference type="PANTHER" id="PTHR43394">
    <property type="entry name" value="ATP-DEPENDENT PERMEASE MDL1, MITOCHONDRIAL"/>
    <property type="match status" value="1"/>
</dbReference>
<dbReference type="GO" id="GO:0016887">
    <property type="term" value="F:ATP hydrolysis activity"/>
    <property type="evidence" value="ECO:0007669"/>
    <property type="project" value="InterPro"/>
</dbReference>
<feature type="transmembrane region" description="Helical" evidence="8">
    <location>
        <begin position="320"/>
        <end position="338"/>
    </location>
</feature>
<feature type="transmembrane region" description="Helical" evidence="8">
    <location>
        <begin position="232"/>
        <end position="252"/>
    </location>
</feature>
<feature type="transmembrane region" description="Helical" evidence="8">
    <location>
        <begin position="857"/>
        <end position="878"/>
    </location>
</feature>
<feature type="compositionally biased region" description="Low complexity" evidence="7">
    <location>
        <begin position="1532"/>
        <end position="1549"/>
    </location>
</feature>
<dbReference type="InterPro" id="IPR011527">
    <property type="entry name" value="ABC1_TM_dom"/>
</dbReference>
<feature type="transmembrane region" description="Helical" evidence="8">
    <location>
        <begin position="971"/>
        <end position="994"/>
    </location>
</feature>
<gene>
    <name evidence="11" type="ORF">B0T17DRAFT_636437</name>
</gene>
<dbReference type="Gene3D" id="1.20.1560.10">
    <property type="entry name" value="ABC transporter type 1, transmembrane domain"/>
    <property type="match status" value="2"/>
</dbReference>
<feature type="transmembrane region" description="Helical" evidence="8">
    <location>
        <begin position="1117"/>
        <end position="1136"/>
    </location>
</feature>
<evidence type="ECO:0000313" key="11">
    <source>
        <dbReference type="EMBL" id="KAK0630411.1"/>
    </source>
</evidence>
<evidence type="ECO:0000256" key="5">
    <source>
        <dbReference type="ARBA" id="ARBA00022989"/>
    </source>
</evidence>
<dbReference type="PROSITE" id="PS50893">
    <property type="entry name" value="ABC_TRANSPORTER_2"/>
    <property type="match status" value="2"/>
</dbReference>
<feature type="transmembrane region" description="Helical" evidence="8">
    <location>
        <begin position="350"/>
        <end position="372"/>
    </location>
</feature>
<evidence type="ECO:0000256" key="4">
    <source>
        <dbReference type="ARBA" id="ARBA00022840"/>
    </source>
</evidence>
<feature type="region of interest" description="Disordered" evidence="7">
    <location>
        <begin position="1471"/>
        <end position="1570"/>
    </location>
</feature>
<evidence type="ECO:0000256" key="1">
    <source>
        <dbReference type="ARBA" id="ARBA00004141"/>
    </source>
</evidence>
<dbReference type="SUPFAM" id="SSF90123">
    <property type="entry name" value="ABC transporter transmembrane region"/>
    <property type="match status" value="2"/>
</dbReference>
<dbReference type="Proteomes" id="UP001174934">
    <property type="component" value="Unassembled WGS sequence"/>
</dbReference>
<evidence type="ECO:0000259" key="9">
    <source>
        <dbReference type="PROSITE" id="PS50893"/>
    </source>
</evidence>
<feature type="compositionally biased region" description="Gly residues" evidence="7">
    <location>
        <begin position="1471"/>
        <end position="1486"/>
    </location>
</feature>
<dbReference type="FunFam" id="3.40.50.300:FF:001471">
    <property type="entry name" value="P-loop containing nucleoside triphosphate hydrolase protein"/>
    <property type="match status" value="1"/>
</dbReference>
<evidence type="ECO:0000256" key="2">
    <source>
        <dbReference type="ARBA" id="ARBA00022692"/>
    </source>
</evidence>
<feature type="compositionally biased region" description="Polar residues" evidence="7">
    <location>
        <begin position="1"/>
        <end position="23"/>
    </location>
</feature>
<evidence type="ECO:0000256" key="3">
    <source>
        <dbReference type="ARBA" id="ARBA00022741"/>
    </source>
</evidence>
<dbReference type="CDD" id="cd18577">
    <property type="entry name" value="ABC_6TM_Pgp_ABCB1_D1_like"/>
    <property type="match status" value="1"/>
</dbReference>
<feature type="transmembrane region" description="Helical" evidence="8">
    <location>
        <begin position="898"/>
        <end position="919"/>
    </location>
</feature>
<evidence type="ECO:0000256" key="7">
    <source>
        <dbReference type="SAM" id="MobiDB-lite"/>
    </source>
</evidence>
<dbReference type="Pfam" id="PF00664">
    <property type="entry name" value="ABC_membrane"/>
    <property type="match status" value="2"/>
</dbReference>
<accession>A0AA40C9H2</accession>
<dbReference type="GO" id="GO:0090374">
    <property type="term" value="P:oligopeptide export from mitochondrion"/>
    <property type="evidence" value="ECO:0007669"/>
    <property type="project" value="TreeGrafter"/>
</dbReference>
<dbReference type="InterPro" id="IPR036640">
    <property type="entry name" value="ABC1_TM_sf"/>
</dbReference>
<dbReference type="GO" id="GO:0015421">
    <property type="term" value="F:ABC-type oligopeptide transporter activity"/>
    <property type="evidence" value="ECO:0007669"/>
    <property type="project" value="TreeGrafter"/>
</dbReference>
<dbReference type="PROSITE" id="PS50929">
    <property type="entry name" value="ABC_TM1F"/>
    <property type="match status" value="2"/>
</dbReference>
<keyword evidence="5 8" id="KW-1133">Transmembrane helix</keyword>
<dbReference type="Gene3D" id="3.40.50.300">
    <property type="entry name" value="P-loop containing nucleotide triphosphate hydrolases"/>
    <property type="match status" value="2"/>
</dbReference>
<dbReference type="CDD" id="cd18578">
    <property type="entry name" value="ABC_6TM_Pgp_ABCB1_D2_like"/>
    <property type="match status" value="1"/>
</dbReference>
<dbReference type="InterPro" id="IPR027417">
    <property type="entry name" value="P-loop_NTPase"/>
</dbReference>
<dbReference type="SUPFAM" id="SSF52540">
    <property type="entry name" value="P-loop containing nucleoside triphosphate hydrolases"/>
    <property type="match status" value="2"/>
</dbReference>
<feature type="domain" description="ABC transporter" evidence="9">
    <location>
        <begin position="1177"/>
        <end position="1472"/>
    </location>
</feature>
<feature type="transmembrane region" description="Helical" evidence="8">
    <location>
        <begin position="206"/>
        <end position="226"/>
    </location>
</feature>
<sequence>MASFQTDHPPSFAKPSSTTTTDVSWPDPRDLPGHDTSSSKASGHKQSEQDKTAAPPPPPTQHSSFNSLLAFTRPGHAWIVACAFCTASMVAAGRTAYSVLLGRIFECVSQWGATAIDGETFLAQVGRWCLYMTLLGLGMWLAAGVDVALWVMVGESGARTARETLFASFLKKTTAWYDMRENGMSSLMVGIQTQTREFQMATSQTLGFLVCDAFIFVACLIVAFVYSWKLTLVMLATGVPSAVILWFISRFLDPAIEAQKRELAQAAQYVTASTTAIDLVKVYKGEDHETFRFISAVRRSAKYYTRQVLSNCGQMSYIKLWMMMLFVVGFYFAITLVNRGELTPGNALTTFYAAMIAFQSIEALGPQWLILAKGMAAGQALKLLVTELKGSPQVDKITGGHRPAQCFGDIRMTNISFAYPSNPNKIVLNPSNFTFPAGHLTFVVGRSGSGKSTMGNLLLRFYEPLSGDITVDGNSITRLDLEWVRSNITLIQQSSILFNESFFKNVALGARDPDNVTVEEARQACSMALLQSTISSMPNGIDTPIGPGGSSLSGGQKQRLALARAKLRDPPVLILDEITSGLDPVSRSLIMEAIRIWRKGKTTIIITHEVGCIEDSEYVYVLEDGSVVQEGFREDLAQDSRGFFGSLLASADADGALDPSRRTSLASSSDSESDLSDTSEDEPVPQEARYERILRGFNGPRTNAPSGLFRRMALGAEPGYLAGYGYGGGAASSAFPGSRRNSLTRKNSVSRQKSVTYKDFSAVEQERPYSMRLVTQMGLEVQNNRSPISLISRRPLEKKLADKDVETASLDSLELFFLERLARRKDRKRPGENRLPSLTAILRTVWPALDKKGRLQLILGVLVCLVVAGCNPVFSWIFAQLLASFWLPADRQAATAYWSAGLASVAVVDATATFFSYFIMEQVAQKWVNTLRAEAIKRILNQPKTWFDKANHSPGRITQCLDRNAEEMRKLVGMFVPILLTVSVMILTSLVWALVIRWDLTLVTLAGVPVAMGTARFNSTTSDKWETICDEHAVKTGTIFTETFSNIKVVRALTLEKYFTEKHTQSANAAYRSGRKRAGYMGFFYGLYMSITFFLTALVFYYGAMVLSQGQVTVTDVLRIVNLLLFSLGTAVAMLGNLPQIAAAKSTAIQMLYFANLSHTSSHEAKGNKRVSTPLPVRMTNLRFAYPSSPNTQVLRNINLQIDPGTSTAIVGASGCGKSTIAGLLLRLYDPMPDETMVAQHADNNANTNTTNTITQPPTNPTTPSPSPLTYATHPASTLLTSTLRSHMGYVPQHPFLFPATVRQNITYGLHDDSPLRSQPSVERATRAAGIHDFIVSLPSGYDTLVGEGGLQVSGGQAQRISIARALVRLPKLLVMDEPTSALDAEGAEGVRGVVRDLVAASRAAAVGGGVGMDRGSVSGDDRMAVVVITHSKEMMRIVDRLVMVDQGAVVEVGEYEELVERGGRFAQLVGGGAWTGPGGGGQGGEAGRHSERSDKKKGRTVRRRTDVDDNRQQQTGDDDDDGWRWDVSGPSSQYRYYQSESSMVSQRQQPPPEPSPPPRARGHRRARTVNVETLEILEGTRAPPTPEEVVFRWARDDGRF</sequence>
<dbReference type="PANTHER" id="PTHR43394:SF15">
    <property type="entry name" value="ALPHA-FACTOR-TRANSPORTING ATPASE"/>
    <property type="match status" value="1"/>
</dbReference>
<feature type="domain" description="ABC transmembrane type-1" evidence="10">
    <location>
        <begin position="858"/>
        <end position="1143"/>
    </location>
</feature>
<keyword evidence="12" id="KW-1185">Reference proteome</keyword>
<comment type="subcellular location">
    <subcellularLocation>
        <location evidence="1">Membrane</location>
        <topology evidence="1">Multi-pass membrane protein</topology>
    </subcellularLocation>
</comment>
<dbReference type="InterPro" id="IPR003593">
    <property type="entry name" value="AAA+_ATPase"/>
</dbReference>
<proteinExistence type="predicted"/>
<protein>
    <submittedName>
        <fullName evidence="11">P-loop containing nucleoside triphosphate hydrolase protein</fullName>
    </submittedName>
</protein>
<evidence type="ECO:0000256" key="6">
    <source>
        <dbReference type="ARBA" id="ARBA00023136"/>
    </source>
</evidence>
<dbReference type="InterPro" id="IPR039421">
    <property type="entry name" value="Type_1_exporter"/>
</dbReference>
<organism evidence="11 12">
    <name type="scientific">Bombardia bombarda</name>
    <dbReference type="NCBI Taxonomy" id="252184"/>
    <lineage>
        <taxon>Eukaryota</taxon>
        <taxon>Fungi</taxon>
        <taxon>Dikarya</taxon>
        <taxon>Ascomycota</taxon>
        <taxon>Pezizomycotina</taxon>
        <taxon>Sordariomycetes</taxon>
        <taxon>Sordariomycetidae</taxon>
        <taxon>Sordariales</taxon>
        <taxon>Lasiosphaeriaceae</taxon>
        <taxon>Bombardia</taxon>
    </lineage>
</organism>
<feature type="region of interest" description="Disordered" evidence="7">
    <location>
        <begin position="1"/>
        <end position="66"/>
    </location>
</feature>
<reference evidence="11" key="1">
    <citation type="submission" date="2023-06" db="EMBL/GenBank/DDBJ databases">
        <title>Genome-scale phylogeny and comparative genomics of the fungal order Sordariales.</title>
        <authorList>
            <consortium name="Lawrence Berkeley National Laboratory"/>
            <person name="Hensen N."/>
            <person name="Bonometti L."/>
            <person name="Westerberg I."/>
            <person name="Brannstrom I.O."/>
            <person name="Guillou S."/>
            <person name="Cros-Aarteil S."/>
            <person name="Calhoun S."/>
            <person name="Haridas S."/>
            <person name="Kuo A."/>
            <person name="Mondo S."/>
            <person name="Pangilinan J."/>
            <person name="Riley R."/>
            <person name="LaButti K."/>
            <person name="Andreopoulos B."/>
            <person name="Lipzen A."/>
            <person name="Chen C."/>
            <person name="Yanf M."/>
            <person name="Daum C."/>
            <person name="Ng V."/>
            <person name="Clum A."/>
            <person name="Steindorff A."/>
            <person name="Ohm R."/>
            <person name="Martin F."/>
            <person name="Silar P."/>
            <person name="Natvig D."/>
            <person name="Lalanne C."/>
            <person name="Gautier V."/>
            <person name="Ament-velasquez S.L."/>
            <person name="Kruys A."/>
            <person name="Hutchinson M.I."/>
            <person name="Powell A.J."/>
            <person name="Barry K."/>
            <person name="Miller A.N."/>
            <person name="Grigoriev I.V."/>
            <person name="Debuchy R."/>
            <person name="Gladieux P."/>
            <person name="Thoren M.H."/>
            <person name="Johannesson H."/>
        </authorList>
    </citation>
    <scope>NUCLEOTIDE SEQUENCE</scope>
    <source>
        <strain evidence="11">SMH3391-2</strain>
    </source>
</reference>
<dbReference type="SMART" id="SM00382">
    <property type="entry name" value="AAA"/>
    <property type="match status" value="2"/>
</dbReference>
<feature type="compositionally biased region" description="Pro residues" evidence="7">
    <location>
        <begin position="1258"/>
        <end position="1267"/>
    </location>
</feature>
<evidence type="ECO:0000313" key="12">
    <source>
        <dbReference type="Proteomes" id="UP001174934"/>
    </source>
</evidence>
<dbReference type="InterPro" id="IPR003439">
    <property type="entry name" value="ABC_transporter-like_ATP-bd"/>
</dbReference>
<keyword evidence="2 8" id="KW-0812">Transmembrane</keyword>
<keyword evidence="6 8" id="KW-0472">Membrane</keyword>
<dbReference type="Pfam" id="PF00005">
    <property type="entry name" value="ABC_tran"/>
    <property type="match status" value="2"/>
</dbReference>